<dbReference type="InterPro" id="IPR011989">
    <property type="entry name" value="ARM-like"/>
</dbReference>
<reference evidence="5 6" key="1">
    <citation type="journal article" date="2019" name="PLoS Biol.">
        <title>Sex chromosomes control vertical transmission of feminizing Wolbachia symbionts in an isopod.</title>
        <authorList>
            <person name="Becking T."/>
            <person name="Chebbi M.A."/>
            <person name="Giraud I."/>
            <person name="Moumen B."/>
            <person name="Laverre T."/>
            <person name="Caubet Y."/>
            <person name="Peccoud J."/>
            <person name="Gilbert C."/>
            <person name="Cordaux R."/>
        </authorList>
    </citation>
    <scope>NUCLEOTIDE SEQUENCE [LARGE SCALE GENOMIC DNA]</scope>
    <source>
        <strain evidence="5">ANa2</strain>
        <tissue evidence="5">Whole body excluding digestive tract and cuticle</tissue>
    </source>
</reference>
<dbReference type="Proteomes" id="UP000326759">
    <property type="component" value="Unassembled WGS sequence"/>
</dbReference>
<gene>
    <name evidence="5" type="primary">TEX10</name>
    <name evidence="5" type="ORF">Anas_00154</name>
</gene>
<proteinExistence type="inferred from homology"/>
<dbReference type="PANTHER" id="PTHR16056:SF2">
    <property type="entry name" value="TESTIS-EXPRESSED PROTEIN 10"/>
    <property type="match status" value="1"/>
</dbReference>
<evidence type="ECO:0000256" key="3">
    <source>
        <dbReference type="ARBA" id="ARBA00023242"/>
    </source>
</evidence>
<evidence type="ECO:0000259" key="4">
    <source>
        <dbReference type="Pfam" id="PF12333"/>
    </source>
</evidence>
<dbReference type="OrthoDB" id="361362at2759"/>
<feature type="domain" description="Pre-rRNA-processing protein Ipi1 N-terminal" evidence="4">
    <location>
        <begin position="139"/>
        <end position="239"/>
    </location>
</feature>
<keyword evidence="6" id="KW-1185">Reference proteome</keyword>
<comment type="similarity">
    <text evidence="2">Belongs to the IPI1/TEX10 family.</text>
</comment>
<dbReference type="SUPFAM" id="SSF48371">
    <property type="entry name" value="ARM repeat"/>
    <property type="match status" value="1"/>
</dbReference>
<comment type="caution">
    <text evidence="5">The sequence shown here is derived from an EMBL/GenBank/DDBJ whole genome shotgun (WGS) entry which is preliminary data.</text>
</comment>
<keyword evidence="3" id="KW-0539">Nucleus</keyword>
<dbReference type="EMBL" id="SEYY01000462">
    <property type="protein sequence ID" value="KAB7507186.1"/>
    <property type="molecule type" value="Genomic_DNA"/>
</dbReference>
<dbReference type="Gene3D" id="1.25.10.10">
    <property type="entry name" value="Leucine-rich Repeat Variant"/>
    <property type="match status" value="1"/>
</dbReference>
<dbReference type="InterPro" id="IPR024679">
    <property type="entry name" value="Ipi1_N"/>
</dbReference>
<evidence type="ECO:0000256" key="2">
    <source>
        <dbReference type="ARBA" id="ARBA00006427"/>
    </source>
</evidence>
<accession>A0A5N5TM01</accession>
<evidence type="ECO:0000313" key="5">
    <source>
        <dbReference type="EMBL" id="KAB7507186.1"/>
    </source>
</evidence>
<organism evidence="5 6">
    <name type="scientific">Armadillidium nasatum</name>
    <dbReference type="NCBI Taxonomy" id="96803"/>
    <lineage>
        <taxon>Eukaryota</taxon>
        <taxon>Metazoa</taxon>
        <taxon>Ecdysozoa</taxon>
        <taxon>Arthropoda</taxon>
        <taxon>Crustacea</taxon>
        <taxon>Multicrustacea</taxon>
        <taxon>Malacostraca</taxon>
        <taxon>Eumalacostraca</taxon>
        <taxon>Peracarida</taxon>
        <taxon>Isopoda</taxon>
        <taxon>Oniscidea</taxon>
        <taxon>Crinocheta</taxon>
        <taxon>Armadillidiidae</taxon>
        <taxon>Armadillidium</taxon>
    </lineage>
</organism>
<dbReference type="AlphaFoldDB" id="A0A5N5TM01"/>
<comment type="subcellular location">
    <subcellularLocation>
        <location evidence="1">Nucleus</location>
    </subcellularLocation>
</comment>
<name>A0A5N5TM01_9CRUS</name>
<dbReference type="InterPro" id="IPR016024">
    <property type="entry name" value="ARM-type_fold"/>
</dbReference>
<dbReference type="GO" id="GO:0071339">
    <property type="term" value="C:MLL1 complex"/>
    <property type="evidence" value="ECO:0007669"/>
    <property type="project" value="TreeGrafter"/>
</dbReference>
<protein>
    <submittedName>
        <fullName evidence="5">Testis-expressed sequence 10 protein</fullName>
    </submittedName>
</protein>
<evidence type="ECO:0000256" key="1">
    <source>
        <dbReference type="ARBA" id="ARBA00004123"/>
    </source>
</evidence>
<evidence type="ECO:0000313" key="6">
    <source>
        <dbReference type="Proteomes" id="UP000326759"/>
    </source>
</evidence>
<dbReference type="PANTHER" id="PTHR16056">
    <property type="entry name" value="REGULATOR OF MICROTUBULE DYNAMICS PROTEIN"/>
    <property type="match status" value="1"/>
</dbReference>
<dbReference type="Pfam" id="PF12333">
    <property type="entry name" value="Ipi1_N"/>
    <property type="match status" value="1"/>
</dbReference>
<sequence>MTKSVKHKRNRKKDLNKIKLKLGKKLKKGQNETKTDFKARKIIMKEQLSAKIQSSLITKKNLNVNELLSRLSHASVYVRQDGLDGLKELVAKNNKFELGPYLSVLFKGLNPCILDTDHLIRSSAVRVLEALIVKIGAMVQPYFQLVASHLSCAMVHLNTGVQADSLQLMDVLLSHATSLIAQNANTILKNFFMLISRKIDAPSNSKNPFVTYTLISNPSSRLATLKWRIKLIRSLSRYLEAILGECGKLETSVPVSFWQVIIQGSFPSLVTKEVSRTAIHGTKILTEETESKSFIENLLPLLFQSLAEVKENKTRKEENIPGTPLDGIAIELLKYISEILVHMWKIIEIVTEKNPNECEWFMGMLKNHLEDGILDGFPYAALKSSESSTKEQKPKIKINIEMECHSLNITLSSLLFLYKNDNSEMKNKVFKYYNTLFSDPKTIPLQKLDTLASTVSLLFHKNAGLDTQMLSKLLNTSLHCFKNIEDKSKYSLLKIPLKASDIHCKNLWRSQGFRCWVKEVVAEATRNPNEKSVYELMLQFKLRNTPYFTYFVSKKKDILKVVVNSLE</sequence>